<reference evidence="4" key="1">
    <citation type="submission" date="2024-02" db="UniProtKB">
        <authorList>
            <consortium name="WormBaseParasite"/>
        </authorList>
    </citation>
    <scope>IDENTIFICATION</scope>
</reference>
<accession>A0AAF3FCQ7</accession>
<dbReference type="WBParaSite" id="MBELARI_LOCUS4673">
    <property type="protein sequence ID" value="MBELARI_LOCUS4673"/>
    <property type="gene ID" value="MBELARI_LOCUS4673"/>
</dbReference>
<organism evidence="3 4">
    <name type="scientific">Mesorhabditis belari</name>
    <dbReference type="NCBI Taxonomy" id="2138241"/>
    <lineage>
        <taxon>Eukaryota</taxon>
        <taxon>Metazoa</taxon>
        <taxon>Ecdysozoa</taxon>
        <taxon>Nematoda</taxon>
        <taxon>Chromadorea</taxon>
        <taxon>Rhabditida</taxon>
        <taxon>Rhabditina</taxon>
        <taxon>Rhabditomorpha</taxon>
        <taxon>Rhabditoidea</taxon>
        <taxon>Rhabditidae</taxon>
        <taxon>Mesorhabditinae</taxon>
        <taxon>Mesorhabditis</taxon>
    </lineage>
</organism>
<keyword evidence="2" id="KW-1133">Transmembrane helix</keyword>
<name>A0AAF3FCQ7_9BILA</name>
<feature type="transmembrane region" description="Helical" evidence="2">
    <location>
        <begin position="198"/>
        <end position="220"/>
    </location>
</feature>
<dbReference type="Proteomes" id="UP000887575">
    <property type="component" value="Unassembled WGS sequence"/>
</dbReference>
<protein>
    <submittedName>
        <fullName evidence="4">Uncharacterized protein</fullName>
    </submittedName>
</protein>
<sequence>MRAKDGEILPRIPHPNHDDVIPCTSAIFVEMRSNDSTDSLPSNRQFPFSSTSPPRLKSRRRISRFCFPLLLLFGLFSGGNALKCYCTDDHCVPFGACEGPACLVGILRDTNQVIRTCGTRPIGCHKDDDEKWTDLCACDQPFCNTFSYLRSHTRKETGIPSEDTPLIFQRMDRPDDGHYHMPGPDAPLSTRSSMLTTLLVVVPLTVGGAAIAVVAFNYYCHLC</sequence>
<feature type="region of interest" description="Disordered" evidence="1">
    <location>
        <begin position="34"/>
        <end position="55"/>
    </location>
</feature>
<feature type="transmembrane region" description="Helical" evidence="2">
    <location>
        <begin position="65"/>
        <end position="82"/>
    </location>
</feature>
<keyword evidence="3" id="KW-1185">Reference proteome</keyword>
<evidence type="ECO:0000313" key="3">
    <source>
        <dbReference type="Proteomes" id="UP000887575"/>
    </source>
</evidence>
<proteinExistence type="predicted"/>
<evidence type="ECO:0000256" key="1">
    <source>
        <dbReference type="SAM" id="MobiDB-lite"/>
    </source>
</evidence>
<feature type="compositionally biased region" description="Polar residues" evidence="1">
    <location>
        <begin position="34"/>
        <end position="53"/>
    </location>
</feature>
<evidence type="ECO:0000313" key="4">
    <source>
        <dbReference type="WBParaSite" id="MBELARI_LOCUS4673"/>
    </source>
</evidence>
<dbReference type="AlphaFoldDB" id="A0AAF3FCQ7"/>
<keyword evidence="2" id="KW-0472">Membrane</keyword>
<keyword evidence="2" id="KW-0812">Transmembrane</keyword>
<evidence type="ECO:0000256" key="2">
    <source>
        <dbReference type="SAM" id="Phobius"/>
    </source>
</evidence>